<dbReference type="RefSeq" id="WP_017346276.1">
    <property type="nucleotide sequence ID" value="NZ_VWXF01000003.1"/>
</dbReference>
<dbReference type="EMBL" id="VWXF01000003">
    <property type="protein sequence ID" value="NIF21927.1"/>
    <property type="molecule type" value="Genomic_DNA"/>
</dbReference>
<reference evidence="1 2" key="1">
    <citation type="journal article" date="2019" name="bioRxiv">
        <title>Bacteria contribute to plant secondary compound degradation in a generalist herbivore system.</title>
        <authorList>
            <person name="Francoeur C.B."/>
            <person name="Khadempour L."/>
            <person name="Moreira-Soto R.D."/>
            <person name="Gotting K."/>
            <person name="Book A.J."/>
            <person name="Pinto-Tomas A.A."/>
            <person name="Keefover-Ring K."/>
            <person name="Currie C.R."/>
        </authorList>
    </citation>
    <scope>NUCLEOTIDE SEQUENCE [LARGE SCALE GENOMIC DNA]</scope>
    <source>
        <strain evidence="1">Acro-835</strain>
    </source>
</reference>
<organism evidence="1 2">
    <name type="scientific">Candidatus Pantoea multigeneris</name>
    <dbReference type="NCBI Taxonomy" id="2608357"/>
    <lineage>
        <taxon>Bacteria</taxon>
        <taxon>Pseudomonadati</taxon>
        <taxon>Pseudomonadota</taxon>
        <taxon>Gammaproteobacteria</taxon>
        <taxon>Enterobacterales</taxon>
        <taxon>Erwiniaceae</taxon>
        <taxon>Pantoea</taxon>
    </lineage>
</organism>
<gene>
    <name evidence="1" type="ORF">F3J40_10000</name>
</gene>
<proteinExistence type="predicted"/>
<protein>
    <submittedName>
        <fullName evidence="1">Uncharacterized protein</fullName>
    </submittedName>
</protein>
<name>A0ABX0RA14_9GAMM</name>
<dbReference type="Proteomes" id="UP001515683">
    <property type="component" value="Unassembled WGS sequence"/>
</dbReference>
<sequence>MVFTLADMLALFKAAYYIPHQNEQEQLFLLEEWFYARGIEKHYVDTQSDQPQEIVDTLAQALMAFKTQFDAVLKSRYAVGDRNDVSFDVGSRELQMTVNGLKVIR</sequence>
<keyword evidence="2" id="KW-1185">Reference proteome</keyword>
<evidence type="ECO:0000313" key="1">
    <source>
        <dbReference type="EMBL" id="NIF21927.1"/>
    </source>
</evidence>
<comment type="caution">
    <text evidence="1">The sequence shown here is derived from an EMBL/GenBank/DDBJ whole genome shotgun (WGS) entry which is preliminary data.</text>
</comment>
<accession>A0ABX0RA14</accession>
<evidence type="ECO:0000313" key="2">
    <source>
        <dbReference type="Proteomes" id="UP001515683"/>
    </source>
</evidence>